<dbReference type="Proteomes" id="UP000198564">
    <property type="component" value="Unassembled WGS sequence"/>
</dbReference>
<evidence type="ECO:0000313" key="3">
    <source>
        <dbReference type="Proteomes" id="UP000198564"/>
    </source>
</evidence>
<dbReference type="EMBL" id="FNYW01000021">
    <property type="protein sequence ID" value="SEI79915.1"/>
    <property type="molecule type" value="Genomic_DNA"/>
</dbReference>
<proteinExistence type="predicted"/>
<evidence type="ECO:0000313" key="2">
    <source>
        <dbReference type="EMBL" id="SEI79915.1"/>
    </source>
</evidence>
<name>A0A1H6TUN6_9LACT</name>
<keyword evidence="3" id="KW-1185">Reference proteome</keyword>
<evidence type="ECO:0000259" key="1">
    <source>
        <dbReference type="Pfam" id="PF14134"/>
    </source>
</evidence>
<dbReference type="InterPro" id="IPR029044">
    <property type="entry name" value="Nucleotide-diphossugar_trans"/>
</dbReference>
<dbReference type="InterPro" id="IPR025393">
    <property type="entry name" value="DUF4301"/>
</dbReference>
<sequence length="452" mass="52078">MSIEKFKKGTPSVNVVQAVTKEELQKPTKVSDNYLKQKSVKFIPASGAATRMFKALYTYLEDEIETDFVMRFIDHLEAFAFYEEIEKALAPETMDKDTHEGRLKIVRALLEGELNYGFYPKALIEMHRYEDWTATPIDEHIFEGEQYLDEEDVNLHFTITEEHEAMFNEYVEPLLKKNEHLEITYSFQKPETNTLAVDMENKPFKLKNGETFYRPGGHGALLHNLNDIDADIIFIKNVDNVCHRSQIEDTIHSKKELASLGVETKKKIDGYIEDLLSDTYDLDEINTFINDTLTIHFKEALTKEKALTFLNRPLRVCGMVKNLGEPGGGPFVVDNGKYTDLQICEKSEIDLGDEEKVEILNNSEFFNPVDLVCFVKDHKGEKFDLSQYANEGRYFISEKTHEGRPLKALEHPGLWNGAMDNWNTLFVEVPITTFNPVKNVNDLLRKGHRETK</sequence>
<accession>A0A1H6TUN6</accession>
<dbReference type="STRING" id="1130080.SAMN04488113_12111"/>
<reference evidence="3" key="1">
    <citation type="submission" date="2016-10" db="EMBL/GenBank/DDBJ databases">
        <authorList>
            <person name="Varghese N."/>
            <person name="Submissions S."/>
        </authorList>
    </citation>
    <scope>NUCLEOTIDE SEQUENCE [LARGE SCALE GENOMIC DNA]</scope>
    <source>
        <strain evidence="3">DSM 25751</strain>
    </source>
</reference>
<dbReference type="SUPFAM" id="SSF53448">
    <property type="entry name" value="Nucleotide-diphospho-sugar transferases"/>
    <property type="match status" value="1"/>
</dbReference>
<dbReference type="OrthoDB" id="5572060at2"/>
<dbReference type="Pfam" id="PF14134">
    <property type="entry name" value="DUF4301"/>
    <property type="match status" value="1"/>
</dbReference>
<protein>
    <recommendedName>
        <fullName evidence="1">DUF4301 domain-containing protein</fullName>
    </recommendedName>
</protein>
<dbReference type="AlphaFoldDB" id="A0A1H6TUN6"/>
<feature type="domain" description="DUF4301" evidence="1">
    <location>
        <begin position="3"/>
        <end position="449"/>
    </location>
</feature>
<dbReference type="RefSeq" id="WP_091634881.1">
    <property type="nucleotide sequence ID" value="NZ_FNYW01000021.1"/>
</dbReference>
<gene>
    <name evidence="2" type="ORF">SAMN04488113_12111</name>
</gene>
<organism evidence="2 3">
    <name type="scientific">Alkalibacterium gilvum</name>
    <dbReference type="NCBI Taxonomy" id="1130080"/>
    <lineage>
        <taxon>Bacteria</taxon>
        <taxon>Bacillati</taxon>
        <taxon>Bacillota</taxon>
        <taxon>Bacilli</taxon>
        <taxon>Lactobacillales</taxon>
        <taxon>Carnobacteriaceae</taxon>
        <taxon>Alkalibacterium</taxon>
    </lineage>
</organism>